<keyword evidence="2" id="KW-1185">Reference proteome</keyword>
<proteinExistence type="predicted"/>
<dbReference type="AlphaFoldDB" id="A0A6S6WR76"/>
<evidence type="ECO:0000313" key="1">
    <source>
        <dbReference type="EMBL" id="CAB0151693.1"/>
    </source>
</evidence>
<dbReference type="EMBL" id="CADCXY010000006">
    <property type="protein sequence ID" value="CAB0151693.1"/>
    <property type="molecule type" value="Genomic_DNA"/>
</dbReference>
<name>A0A6S6WR76_9GAMM</name>
<accession>A0A6S6WR76</accession>
<reference evidence="1 2" key="1">
    <citation type="submission" date="2020-02" db="EMBL/GenBank/DDBJ databases">
        <authorList>
            <person name="Rodrigo-Torres L."/>
            <person name="Arahal R. D."/>
            <person name="Lucena T."/>
        </authorList>
    </citation>
    <scope>NUCLEOTIDE SEQUENCE [LARGE SCALE GENOMIC DNA]</scope>
    <source>
        <strain evidence="1 2">CECT 9734</strain>
    </source>
</reference>
<dbReference type="Proteomes" id="UP000481517">
    <property type="component" value="Unassembled WGS sequence"/>
</dbReference>
<evidence type="ECO:0000313" key="2">
    <source>
        <dbReference type="Proteomes" id="UP000481517"/>
    </source>
</evidence>
<organism evidence="1 2">
    <name type="scientific">Pseudidiomarina piscicola</name>
    <dbReference type="NCBI Taxonomy" id="2614830"/>
    <lineage>
        <taxon>Bacteria</taxon>
        <taxon>Pseudomonadati</taxon>
        <taxon>Pseudomonadota</taxon>
        <taxon>Gammaproteobacteria</taxon>
        <taxon>Alteromonadales</taxon>
        <taxon>Idiomarinaceae</taxon>
        <taxon>Pseudidiomarina</taxon>
    </lineage>
</organism>
<gene>
    <name evidence="1" type="ORF">PSI9734_02061</name>
</gene>
<protein>
    <submittedName>
        <fullName evidence="1">Uncharacterized protein</fullName>
    </submittedName>
</protein>
<sequence>MSVRIHPKHAPIIECSVSCDYTDENSDSSMRWIKLAEEMQLWELRQPKDSVDYGAEATIVNPRHR</sequence>